<dbReference type="HOGENOM" id="CLU_3371338_0_0_2"/>
<sequence>MWVSLFAGQTLCSDGFRVGDAANANVSHTFSETG</sequence>
<evidence type="ECO:0000313" key="1">
    <source>
        <dbReference type="EMBL" id="AEH37713.1"/>
    </source>
</evidence>
<keyword evidence="2" id="KW-1185">Reference proteome</keyword>
<gene>
    <name evidence="1" type="ordered locus">Halxa_3099</name>
</gene>
<dbReference type="EMBL" id="CP002839">
    <property type="protein sequence ID" value="AEH37713.1"/>
    <property type="molecule type" value="Genomic_DNA"/>
</dbReference>
<dbReference type="STRING" id="797210.Halxa_3099"/>
<dbReference type="KEGG" id="hxa:Halxa_3099"/>
<dbReference type="Proteomes" id="UP000006794">
    <property type="component" value="Chromosome"/>
</dbReference>
<organism evidence="1 2">
    <name type="scientific">Halopiger xanaduensis (strain DSM 18323 / JCM 14033 / SH-6)</name>
    <dbReference type="NCBI Taxonomy" id="797210"/>
    <lineage>
        <taxon>Archaea</taxon>
        <taxon>Methanobacteriati</taxon>
        <taxon>Methanobacteriota</taxon>
        <taxon>Stenosarchaea group</taxon>
        <taxon>Halobacteria</taxon>
        <taxon>Halobacteriales</taxon>
        <taxon>Natrialbaceae</taxon>
        <taxon>Halopiger</taxon>
    </lineage>
</organism>
<dbReference type="AlphaFoldDB" id="F8D5Y6"/>
<name>F8D5Y6_HALXS</name>
<proteinExistence type="predicted"/>
<evidence type="ECO:0000313" key="2">
    <source>
        <dbReference type="Proteomes" id="UP000006794"/>
    </source>
</evidence>
<protein>
    <submittedName>
        <fullName evidence="1">Uncharacterized protein</fullName>
    </submittedName>
</protein>
<reference evidence="1 2" key="1">
    <citation type="journal article" date="2012" name="Stand. Genomic Sci.">
        <title>Complete genome sequence of Halopiger xanaduensis type strain (SH-6(T)).</title>
        <authorList>
            <person name="Anderson I."/>
            <person name="Tindall B.J."/>
            <person name="Rohde M."/>
            <person name="Lucas S."/>
            <person name="Han J."/>
            <person name="Lapidus A."/>
            <person name="Cheng J.F."/>
            <person name="Goodwin L."/>
            <person name="Pitluck S."/>
            <person name="Peters L."/>
            <person name="Pati A."/>
            <person name="Mikhailova N."/>
            <person name="Pagani I."/>
            <person name="Teshima H."/>
            <person name="Han C."/>
            <person name="Tapia R."/>
            <person name="Land M."/>
            <person name="Woyke T."/>
            <person name="Klenk H.P."/>
            <person name="Kyrpides N."/>
            <person name="Ivanova N."/>
        </authorList>
    </citation>
    <scope>NUCLEOTIDE SEQUENCE [LARGE SCALE GENOMIC DNA]</scope>
    <source>
        <strain evidence="2">DSM 18323 / JCM 14033 / SH-6</strain>
    </source>
</reference>
<accession>F8D5Y6</accession>